<dbReference type="EMBL" id="JH921434">
    <property type="protein sequence ID" value="EKD17946.1"/>
    <property type="molecule type" value="Genomic_DNA"/>
</dbReference>
<sequence length="175" mass="20269">MYINEDPVLHIVDSATSYGSKGFLKNMTAKHLIKQPTTLATKIRSRLRKPKGSLAVRYSPRHLFASIKEFKDFDEQFLNHESDVIIIFFTHKEKADIALSTKLKNEEVITTLGEQFVESRFQELKGLIEKEVFKVIKYNLAVHGTSRIFNSRIVDEVKSKNTFELYEKSRFVIQA</sequence>
<organism evidence="1 2">
    <name type="scientific">Marssonina brunnea f. sp. multigermtubi (strain MB_m1)</name>
    <name type="common">Marssonina leaf spot fungus</name>
    <dbReference type="NCBI Taxonomy" id="1072389"/>
    <lineage>
        <taxon>Eukaryota</taxon>
        <taxon>Fungi</taxon>
        <taxon>Dikarya</taxon>
        <taxon>Ascomycota</taxon>
        <taxon>Pezizomycotina</taxon>
        <taxon>Leotiomycetes</taxon>
        <taxon>Helotiales</taxon>
        <taxon>Drepanopezizaceae</taxon>
        <taxon>Drepanopeziza</taxon>
    </lineage>
</organism>
<accession>K1WY38</accession>
<gene>
    <name evidence="1" type="ORF">MBM_03718</name>
</gene>
<dbReference type="KEGG" id="mbe:MBM_03718"/>
<evidence type="ECO:0000313" key="2">
    <source>
        <dbReference type="Proteomes" id="UP000006753"/>
    </source>
</evidence>
<dbReference type="HOGENOM" id="CLU_1532915_0_0_1"/>
<dbReference type="AlphaFoldDB" id="K1WY38"/>
<dbReference type="InParanoid" id="K1WY38"/>
<dbReference type="OrthoDB" id="3562262at2759"/>
<proteinExistence type="predicted"/>
<reference evidence="1 2" key="1">
    <citation type="journal article" date="2012" name="BMC Genomics">
        <title>Sequencing the genome of Marssonina brunnea reveals fungus-poplar co-evolution.</title>
        <authorList>
            <person name="Zhu S."/>
            <person name="Cao Y.-Z."/>
            <person name="Jiang C."/>
            <person name="Tan B.-Y."/>
            <person name="Wang Z."/>
            <person name="Feng S."/>
            <person name="Zhang L."/>
            <person name="Su X.-H."/>
            <person name="Brejova B."/>
            <person name="Vinar T."/>
            <person name="Xu M."/>
            <person name="Wang M.-X."/>
            <person name="Zhang S.-G."/>
            <person name="Huang M.-R."/>
            <person name="Wu R."/>
            <person name="Zhou Y."/>
        </authorList>
    </citation>
    <scope>NUCLEOTIDE SEQUENCE [LARGE SCALE GENOMIC DNA]</scope>
    <source>
        <strain evidence="1 2">MB_m1</strain>
    </source>
</reference>
<keyword evidence="2" id="KW-1185">Reference proteome</keyword>
<name>K1WY38_MARBU</name>
<dbReference type="eggNOG" id="ENOG502RSXA">
    <property type="taxonomic scope" value="Eukaryota"/>
</dbReference>
<protein>
    <submittedName>
        <fullName evidence="1">Polyprotein</fullName>
    </submittedName>
</protein>
<evidence type="ECO:0000313" key="1">
    <source>
        <dbReference type="EMBL" id="EKD17946.1"/>
    </source>
</evidence>
<dbReference type="Proteomes" id="UP000006753">
    <property type="component" value="Unassembled WGS sequence"/>
</dbReference>